<feature type="transmembrane region" description="Helical" evidence="1">
    <location>
        <begin position="80"/>
        <end position="101"/>
    </location>
</feature>
<keyword evidence="1" id="KW-0472">Membrane</keyword>
<evidence type="ECO:0000313" key="3">
    <source>
        <dbReference type="Proteomes" id="UP000176988"/>
    </source>
</evidence>
<gene>
    <name evidence="2" type="ORF">A2480_00555</name>
</gene>
<comment type="caution">
    <text evidence="2">The sequence shown here is derived from an EMBL/GenBank/DDBJ whole genome shotgun (WGS) entry which is preliminary data.</text>
</comment>
<accession>A0A1F7WDY6</accession>
<dbReference type="Pfam" id="PF07099">
    <property type="entry name" value="DUF1361"/>
    <property type="match status" value="1"/>
</dbReference>
<keyword evidence="1" id="KW-0812">Transmembrane</keyword>
<name>A0A1F7WDY6_9BACT</name>
<evidence type="ECO:0008006" key="4">
    <source>
        <dbReference type="Google" id="ProtNLM"/>
    </source>
</evidence>
<reference evidence="2 3" key="1">
    <citation type="journal article" date="2016" name="Nat. Commun.">
        <title>Thousands of microbial genomes shed light on interconnected biogeochemical processes in an aquifer system.</title>
        <authorList>
            <person name="Anantharaman K."/>
            <person name="Brown C.T."/>
            <person name="Hug L.A."/>
            <person name="Sharon I."/>
            <person name="Castelle C.J."/>
            <person name="Probst A.J."/>
            <person name="Thomas B.C."/>
            <person name="Singh A."/>
            <person name="Wilkins M.J."/>
            <person name="Karaoz U."/>
            <person name="Brodie E.L."/>
            <person name="Williams K.H."/>
            <person name="Hubbard S.S."/>
            <person name="Banfield J.F."/>
        </authorList>
    </citation>
    <scope>NUCLEOTIDE SEQUENCE [LARGE SCALE GENOMIC DNA]</scope>
</reference>
<keyword evidence="1" id="KW-1133">Transmembrane helix</keyword>
<feature type="transmembrane region" description="Helical" evidence="1">
    <location>
        <begin position="43"/>
        <end position="60"/>
    </location>
</feature>
<dbReference type="Proteomes" id="UP000176988">
    <property type="component" value="Unassembled WGS sequence"/>
</dbReference>
<feature type="transmembrane region" description="Helical" evidence="1">
    <location>
        <begin position="170"/>
        <end position="189"/>
    </location>
</feature>
<evidence type="ECO:0000256" key="1">
    <source>
        <dbReference type="SAM" id="Phobius"/>
    </source>
</evidence>
<dbReference type="EMBL" id="MGFG01000028">
    <property type="protein sequence ID" value="OGM00609.1"/>
    <property type="molecule type" value="Genomic_DNA"/>
</dbReference>
<feature type="transmembrane region" description="Helical" evidence="1">
    <location>
        <begin position="12"/>
        <end position="31"/>
    </location>
</feature>
<protein>
    <recommendedName>
        <fullName evidence="4">DUF1361 domain-containing protein</fullName>
    </recommendedName>
</protein>
<organism evidence="2 3">
    <name type="scientific">Candidatus Uhrbacteria bacterium RIFOXYC2_FULL_47_19</name>
    <dbReference type="NCBI Taxonomy" id="1802424"/>
    <lineage>
        <taxon>Bacteria</taxon>
        <taxon>Candidatus Uhriibacteriota</taxon>
    </lineage>
</organism>
<dbReference type="AlphaFoldDB" id="A0A1F7WDY6"/>
<sequence length="200" mass="22825">MEIVNGYTSGWLIFSVSLAVIPFAASRMLYAKRNDTRITSSKVALALVWFLMFPNIPYLFTKGRYLLGYCGSSSPWELCGNSWEIGFFFLHALVGVPLMYFSIREMATFLQKKWKTIDHWRLAVVMLFVSAAVLPIGLYGRFNSWNLFNQGTDILSQISSYLQNHGMSEVVGWFAVYLIAYASTHYFVLSTARRFPSQTS</sequence>
<feature type="transmembrane region" description="Helical" evidence="1">
    <location>
        <begin position="122"/>
        <end position="142"/>
    </location>
</feature>
<proteinExistence type="predicted"/>
<dbReference type="InterPro" id="IPR009793">
    <property type="entry name" value="DUF1361"/>
</dbReference>
<evidence type="ECO:0000313" key="2">
    <source>
        <dbReference type="EMBL" id="OGM00609.1"/>
    </source>
</evidence>